<dbReference type="GO" id="GO:0002128">
    <property type="term" value="P:tRNA nucleoside ribose methylation"/>
    <property type="evidence" value="ECO:0007669"/>
    <property type="project" value="TreeGrafter"/>
</dbReference>
<dbReference type="HOGENOM" id="CLU_056931_0_1_6"/>
<evidence type="ECO:0000256" key="2">
    <source>
        <dbReference type="ARBA" id="ARBA00022603"/>
    </source>
</evidence>
<dbReference type="NCBIfam" id="TIGR00050">
    <property type="entry name" value="rRNA_methyl_1"/>
    <property type="match status" value="1"/>
</dbReference>
<dbReference type="GO" id="GO:0106339">
    <property type="term" value="F:tRNA (cytidine(32)-2'-O)-methyltransferase activity"/>
    <property type="evidence" value="ECO:0007669"/>
    <property type="project" value="RHEA"/>
</dbReference>
<comment type="catalytic activity">
    <reaction evidence="5">
        <text>cytidine(32) in tRNA + S-adenosyl-L-methionine = 2'-O-methylcytidine(32) in tRNA + S-adenosyl-L-homocysteine + H(+)</text>
        <dbReference type="Rhea" id="RHEA:42932"/>
        <dbReference type="Rhea" id="RHEA-COMP:10288"/>
        <dbReference type="Rhea" id="RHEA-COMP:10289"/>
        <dbReference type="ChEBI" id="CHEBI:15378"/>
        <dbReference type="ChEBI" id="CHEBI:57856"/>
        <dbReference type="ChEBI" id="CHEBI:59789"/>
        <dbReference type="ChEBI" id="CHEBI:74495"/>
        <dbReference type="ChEBI" id="CHEBI:82748"/>
        <dbReference type="EC" id="2.1.1.200"/>
    </reaction>
</comment>
<dbReference type="SUPFAM" id="SSF75217">
    <property type="entry name" value="alpha/beta knot"/>
    <property type="match status" value="1"/>
</dbReference>
<evidence type="ECO:0000256" key="5">
    <source>
        <dbReference type="RuleBase" id="RU362024"/>
    </source>
</evidence>
<accession>D8K664</accession>
<dbReference type="PANTHER" id="PTHR42786">
    <property type="entry name" value="TRNA/RRNA METHYLTRANSFERASE"/>
    <property type="match status" value="1"/>
</dbReference>
<keyword evidence="5" id="KW-0963">Cytoplasm</keyword>
<keyword evidence="8" id="KW-1185">Reference proteome</keyword>
<dbReference type="GO" id="GO:0005829">
    <property type="term" value="C:cytosol"/>
    <property type="evidence" value="ECO:0007669"/>
    <property type="project" value="TreeGrafter"/>
</dbReference>
<dbReference type="InterPro" id="IPR029028">
    <property type="entry name" value="Alpha/beta_knot_MTases"/>
</dbReference>
<comment type="similarity">
    <text evidence="1">Belongs to the class IV-like SAM-binding methyltransferase superfamily. RNA methyltransferase TrmH family.</text>
</comment>
<evidence type="ECO:0000256" key="4">
    <source>
        <dbReference type="ARBA" id="ARBA00022691"/>
    </source>
</evidence>
<sequence>MKLAKVRIVLVETTHPGNIGAAARAMRTMGLHRLYLVNPRRFPCAEATAMASGADELLVQAKVCTSLAQAIAGCQKVFGLSARSRNISWPVLNTRASGALVVQEALKGEVAIVFGRENSGLSNFELDHCNYWVHIPSNPTYSSLNLAAAVQVMAYEIRMASMTDDFRHSGESSSASIDEIEGFFSHLEQTLIKIDFLNSSNPKFLMRRLRRLFFRAHLNTPEINILRGILTAAQKKAQIPEAMMKK</sequence>
<dbReference type="Pfam" id="PF00588">
    <property type="entry name" value="SpoU_methylase"/>
    <property type="match status" value="1"/>
</dbReference>
<dbReference type="PANTHER" id="PTHR42786:SF2">
    <property type="entry name" value="TRNA (CYTIDINE_URIDINE-2'-O-)-METHYLTRANSFERASE TRMJ"/>
    <property type="match status" value="1"/>
</dbReference>
<dbReference type="InterPro" id="IPR004384">
    <property type="entry name" value="RNA_MeTrfase_TrmJ/LasT"/>
</dbReference>
<dbReference type="InterPro" id="IPR029026">
    <property type="entry name" value="tRNA_m1G_MTases_N"/>
</dbReference>
<dbReference type="InterPro" id="IPR001537">
    <property type="entry name" value="SpoU_MeTrfase"/>
</dbReference>
<gene>
    <name evidence="5" type="primary">trmJ</name>
    <name evidence="7" type="ordered locus">Nwat_1482</name>
</gene>
<keyword evidence="3 7" id="KW-0808">Transferase</keyword>
<comment type="catalytic activity">
    <reaction evidence="5">
        <text>uridine(32) in tRNA + S-adenosyl-L-methionine = 2'-O-methyluridine(32) in tRNA + S-adenosyl-L-homocysteine + H(+)</text>
        <dbReference type="Rhea" id="RHEA:42936"/>
        <dbReference type="Rhea" id="RHEA-COMP:10107"/>
        <dbReference type="Rhea" id="RHEA-COMP:10290"/>
        <dbReference type="ChEBI" id="CHEBI:15378"/>
        <dbReference type="ChEBI" id="CHEBI:57856"/>
        <dbReference type="ChEBI" id="CHEBI:59789"/>
        <dbReference type="ChEBI" id="CHEBI:65315"/>
        <dbReference type="ChEBI" id="CHEBI:74478"/>
        <dbReference type="EC" id="2.1.1.200"/>
    </reaction>
</comment>
<evidence type="ECO:0000313" key="7">
    <source>
        <dbReference type="EMBL" id="ADJ28391.1"/>
    </source>
</evidence>
<dbReference type="Gene3D" id="1.10.8.590">
    <property type="match status" value="1"/>
</dbReference>
<evidence type="ECO:0000259" key="6">
    <source>
        <dbReference type="Pfam" id="PF00588"/>
    </source>
</evidence>
<dbReference type="AlphaFoldDB" id="D8K664"/>
<reference evidence="7 8" key="1">
    <citation type="submission" date="2010-06" db="EMBL/GenBank/DDBJ databases">
        <title>Complete sequence of chromosome of Nitrosococcus watsoni C-113.</title>
        <authorList>
            <consortium name="US DOE Joint Genome Institute"/>
            <person name="Lucas S."/>
            <person name="Copeland A."/>
            <person name="Lapidus A."/>
            <person name="Cheng J.-F."/>
            <person name="Bruce D."/>
            <person name="Goodwin L."/>
            <person name="Pitluck S."/>
            <person name="Malfatti S.A."/>
            <person name="Chain P.S.G."/>
            <person name="Land M."/>
            <person name="Hauser L."/>
            <person name="Kyrpides N."/>
            <person name="Ivanova N."/>
            <person name="Cambell M.A."/>
            <person name="Heidelberg J.F."/>
            <person name="Klotz M.G."/>
            <person name="Woyke T."/>
        </authorList>
    </citation>
    <scope>NUCLEOTIDE SEQUENCE [LARGE SCALE GENOMIC DNA]</scope>
    <source>
        <strain evidence="7 8">C-113</strain>
    </source>
</reference>
<dbReference type="CDD" id="cd18093">
    <property type="entry name" value="SpoU-like_TrmJ"/>
    <property type="match status" value="1"/>
</dbReference>
<dbReference type="GO" id="GO:0160206">
    <property type="term" value="F:tRNA (cytidine(32)/uridine(32)-2'-O)-methyltransferase activity"/>
    <property type="evidence" value="ECO:0007669"/>
    <property type="project" value="UniProtKB-EC"/>
</dbReference>
<dbReference type="eggNOG" id="COG0565">
    <property type="taxonomic scope" value="Bacteria"/>
</dbReference>
<comment type="subunit">
    <text evidence="5">Homodimer.</text>
</comment>
<dbReference type="OrthoDB" id="9806346at2"/>
<comment type="subcellular location">
    <subcellularLocation>
        <location evidence="5">Cytoplasm</location>
    </subcellularLocation>
</comment>
<name>D8K664_NITWC</name>
<dbReference type="FunFam" id="3.40.1280.10:FF:000006">
    <property type="entry name" value="Uncharacterized tRNA/rRNA methyltransferase HI_0380"/>
    <property type="match status" value="1"/>
</dbReference>
<evidence type="ECO:0000256" key="1">
    <source>
        <dbReference type="ARBA" id="ARBA00007228"/>
    </source>
</evidence>
<dbReference type="Proteomes" id="UP000000393">
    <property type="component" value="Chromosome"/>
</dbReference>
<dbReference type="EC" id="2.1.1.200" evidence="5"/>
<keyword evidence="2 5" id="KW-0489">Methyltransferase</keyword>
<dbReference type="STRING" id="105559.Nwat_1482"/>
<evidence type="ECO:0000256" key="3">
    <source>
        <dbReference type="ARBA" id="ARBA00022679"/>
    </source>
</evidence>
<dbReference type="KEGG" id="nwa:Nwat_1482"/>
<dbReference type="PIRSF" id="PIRSF004808">
    <property type="entry name" value="LasT"/>
    <property type="match status" value="1"/>
</dbReference>
<evidence type="ECO:0000313" key="8">
    <source>
        <dbReference type="Proteomes" id="UP000000393"/>
    </source>
</evidence>
<dbReference type="RefSeq" id="WP_013220483.1">
    <property type="nucleotide sequence ID" value="NC_014315.1"/>
</dbReference>
<protein>
    <recommendedName>
        <fullName evidence="5">tRNA (cytidine/uridine-2'-O-)-methyltransferase TrmJ</fullName>
        <ecNumber evidence="5">2.1.1.200</ecNumber>
    </recommendedName>
    <alternativeName>
        <fullName evidence="5">tRNA (cytidine(32)/uridine(32)-2'-O)-methyltransferase</fullName>
    </alternativeName>
    <alternativeName>
        <fullName evidence="5">tRNA Cm32/Um32 methyltransferase</fullName>
    </alternativeName>
</protein>
<dbReference type="EMBL" id="CP002086">
    <property type="protein sequence ID" value="ADJ28391.1"/>
    <property type="molecule type" value="Genomic_DNA"/>
</dbReference>
<comment type="function">
    <text evidence="5">Catalyzes the formation of 2'O-methylated cytidine (Cm32) or 2'O-methylated uridine (Um32) at position 32 in tRNA.</text>
</comment>
<dbReference type="Gene3D" id="3.40.1280.10">
    <property type="match status" value="1"/>
</dbReference>
<feature type="domain" description="tRNA/rRNA methyltransferase SpoU type" evidence="6">
    <location>
        <begin position="6"/>
        <end position="155"/>
    </location>
</feature>
<proteinExistence type="inferred from homology"/>
<organism evidence="7 8">
    <name type="scientific">Nitrosococcus watsoni (strain C-113)</name>
    <dbReference type="NCBI Taxonomy" id="105559"/>
    <lineage>
        <taxon>Bacteria</taxon>
        <taxon>Pseudomonadati</taxon>
        <taxon>Pseudomonadota</taxon>
        <taxon>Gammaproteobacteria</taxon>
        <taxon>Chromatiales</taxon>
        <taxon>Chromatiaceae</taxon>
        <taxon>Nitrosococcus</taxon>
    </lineage>
</organism>
<keyword evidence="4 5" id="KW-0949">S-adenosyl-L-methionine</keyword>
<dbReference type="GO" id="GO:0003723">
    <property type="term" value="F:RNA binding"/>
    <property type="evidence" value="ECO:0007669"/>
    <property type="project" value="InterPro"/>
</dbReference>
<keyword evidence="5" id="KW-0819">tRNA processing</keyword>